<dbReference type="Pfam" id="PF13439">
    <property type="entry name" value="Glyco_transf_4"/>
    <property type="match status" value="1"/>
</dbReference>
<evidence type="ECO:0000259" key="3">
    <source>
        <dbReference type="Pfam" id="PF13439"/>
    </source>
</evidence>
<dbReference type="Proteomes" id="UP001628220">
    <property type="component" value="Unassembled WGS sequence"/>
</dbReference>
<evidence type="ECO:0000313" key="4">
    <source>
        <dbReference type="EMBL" id="GAB1251216.1"/>
    </source>
</evidence>
<comment type="caution">
    <text evidence="4">The sequence shown here is derived from an EMBL/GenBank/DDBJ whole genome shotgun (WGS) entry which is preliminary data.</text>
</comment>
<proteinExistence type="predicted"/>
<accession>A0ABQ0E0M0</accession>
<feature type="domain" description="Glycosyl transferase family 1" evidence="2">
    <location>
        <begin position="238"/>
        <end position="391"/>
    </location>
</feature>
<dbReference type="PANTHER" id="PTHR46401">
    <property type="entry name" value="GLYCOSYLTRANSFERASE WBBK-RELATED"/>
    <property type="match status" value="1"/>
</dbReference>
<dbReference type="SUPFAM" id="SSF53756">
    <property type="entry name" value="UDP-Glycosyltransferase/glycogen phosphorylase"/>
    <property type="match status" value="1"/>
</dbReference>
<evidence type="ECO:0000313" key="5">
    <source>
        <dbReference type="Proteomes" id="UP001628220"/>
    </source>
</evidence>
<dbReference type="Pfam" id="PF00534">
    <property type="entry name" value="Glycos_transf_1"/>
    <property type="match status" value="1"/>
</dbReference>
<gene>
    <name evidence="4" type="ORF">Tsumi_03200</name>
</gene>
<evidence type="ECO:0000259" key="2">
    <source>
        <dbReference type="Pfam" id="PF00534"/>
    </source>
</evidence>
<dbReference type="InterPro" id="IPR001296">
    <property type="entry name" value="Glyco_trans_1"/>
</dbReference>
<protein>
    <submittedName>
        <fullName evidence="4">Glycosyltransferase family 4 protein</fullName>
    </submittedName>
</protein>
<sequence>MFGWEFPPHIFGGLGTASYGLTEGLAEQPGVDEISFVVPHPYGDEEATFVKIIGADTTPIVYKDVTPDQIQAHFGSRTTPNEYYRLRKHLYADFRYRYTDSLGCIPFAGGYPNNLLEEINNYSIVAGVIARATDFDIIHAHDWVCYPAGIHAKAISGKPLVIHVHATDFDRSRGNVNPEVFRIELDGMNHADHIVTVSDLTRRTVIDKYHQPPDKVTTVHNAVTPLSKQILELPNKRGVKDKVVTFLGRITMQKGPEYFVEAAAKVLRNTQGVRFVMAGNGDMMDSMIRLVAQRRIADRFHFTGFMKGREVYEIYKASDVYVMPSVSEPFGISPLEAMQCGVPSIISVQSGCAEILRYALKVDYWDVDALANAIHSVIAYPSLHQFLKEKGLEEVNNIKWYDAGRKLSDIYSKLLSNR</sequence>
<name>A0ABQ0E0M0_9PORP</name>
<dbReference type="PANTHER" id="PTHR46401:SF2">
    <property type="entry name" value="GLYCOSYLTRANSFERASE WBBK-RELATED"/>
    <property type="match status" value="1"/>
</dbReference>
<organism evidence="4 5">
    <name type="scientific">Porphyromonas miyakawae</name>
    <dbReference type="NCBI Taxonomy" id="3137470"/>
    <lineage>
        <taxon>Bacteria</taxon>
        <taxon>Pseudomonadati</taxon>
        <taxon>Bacteroidota</taxon>
        <taxon>Bacteroidia</taxon>
        <taxon>Bacteroidales</taxon>
        <taxon>Porphyromonadaceae</taxon>
        <taxon>Porphyromonas</taxon>
    </lineage>
</organism>
<reference evidence="4 5" key="1">
    <citation type="journal article" date="2025" name="Int. J. Syst. Evol. Microbiol.">
        <title>Desulfovibrio falkowii sp. nov., Porphyromonas miyakawae sp. nov., Mediterraneibacter flintii sp. nov. and Owariibacterium komagatae gen. nov., sp. nov., isolated from human faeces.</title>
        <authorList>
            <person name="Hamaguchi T."/>
            <person name="Ohara M."/>
            <person name="Hisatomi A."/>
            <person name="Sekiguchi K."/>
            <person name="Takeda J.I."/>
            <person name="Ueyama J."/>
            <person name="Ito M."/>
            <person name="Nishiwaki H."/>
            <person name="Ogi T."/>
            <person name="Hirayama M."/>
            <person name="Ohkuma M."/>
            <person name="Sakamoto M."/>
            <person name="Ohno K."/>
        </authorList>
    </citation>
    <scope>NUCLEOTIDE SEQUENCE [LARGE SCALE GENOMIC DNA]</scope>
    <source>
        <strain evidence="4 5">13CB11C</strain>
    </source>
</reference>
<keyword evidence="5" id="KW-1185">Reference proteome</keyword>
<dbReference type="CDD" id="cd03801">
    <property type="entry name" value="GT4_PimA-like"/>
    <property type="match status" value="1"/>
</dbReference>
<feature type="domain" description="Glycosyltransferase subfamily 4-like N-terminal" evidence="3">
    <location>
        <begin position="129"/>
        <end position="223"/>
    </location>
</feature>
<dbReference type="InterPro" id="IPR028098">
    <property type="entry name" value="Glyco_trans_4-like_N"/>
</dbReference>
<keyword evidence="1" id="KW-0808">Transferase</keyword>
<dbReference type="Gene3D" id="3.40.50.2000">
    <property type="entry name" value="Glycogen Phosphorylase B"/>
    <property type="match status" value="2"/>
</dbReference>
<dbReference type="EMBL" id="BAAFSF010000001">
    <property type="protein sequence ID" value="GAB1251216.1"/>
    <property type="molecule type" value="Genomic_DNA"/>
</dbReference>
<evidence type="ECO:0000256" key="1">
    <source>
        <dbReference type="ARBA" id="ARBA00022679"/>
    </source>
</evidence>